<proteinExistence type="predicted"/>
<keyword evidence="2" id="KW-1185">Reference proteome</keyword>
<reference evidence="1 2" key="1">
    <citation type="journal article" date="2015" name="Genome Announc.">
        <title>Expanding the biotechnology potential of lactobacilli through comparative genomics of 213 strains and associated genera.</title>
        <authorList>
            <person name="Sun Z."/>
            <person name="Harris H.M."/>
            <person name="McCann A."/>
            <person name="Guo C."/>
            <person name="Argimon S."/>
            <person name="Zhang W."/>
            <person name="Yang X."/>
            <person name="Jeffery I.B."/>
            <person name="Cooney J.C."/>
            <person name="Kagawa T.F."/>
            <person name="Liu W."/>
            <person name="Song Y."/>
            <person name="Salvetti E."/>
            <person name="Wrobel A."/>
            <person name="Rasinkangas P."/>
            <person name="Parkhill J."/>
            <person name="Rea M.C."/>
            <person name="O'Sullivan O."/>
            <person name="Ritari J."/>
            <person name="Douillard F.P."/>
            <person name="Paul Ross R."/>
            <person name="Yang R."/>
            <person name="Briner A.E."/>
            <person name="Felis G.E."/>
            <person name="de Vos W.M."/>
            <person name="Barrangou R."/>
            <person name="Klaenhammer T.R."/>
            <person name="Caufield P.W."/>
            <person name="Cui Y."/>
            <person name="Zhang H."/>
            <person name="O'Toole P.W."/>
        </authorList>
    </citation>
    <scope>NUCLEOTIDE SEQUENCE [LARGE SCALE GENOMIC DNA]</scope>
    <source>
        <strain evidence="1 2">DSM 15945</strain>
    </source>
</reference>
<dbReference type="Proteomes" id="UP000051922">
    <property type="component" value="Unassembled WGS sequence"/>
</dbReference>
<name>A0A0R1TZG4_9LACO</name>
<dbReference type="AlphaFoldDB" id="A0A0R1TZG4"/>
<comment type="caution">
    <text evidence="1">The sequence shown here is derived from an EMBL/GenBank/DDBJ whole genome shotgun (WGS) entry which is preliminary data.</text>
</comment>
<dbReference type="EMBL" id="AZFJ01000040">
    <property type="protein sequence ID" value="KRL86601.1"/>
    <property type="molecule type" value="Genomic_DNA"/>
</dbReference>
<sequence length="75" mass="8865">MWYKLINRNNDFELSTANARAGWWTKQFRKPVDKLHVLESFGTGWTRLLGDIYRNPCWSINKSVVVFKSKYLTAP</sequence>
<accession>A0A0R1TZG4</accession>
<protein>
    <submittedName>
        <fullName evidence="1">Uncharacterized protein</fullName>
    </submittedName>
</protein>
<evidence type="ECO:0000313" key="1">
    <source>
        <dbReference type="EMBL" id="KRL86601.1"/>
    </source>
</evidence>
<organism evidence="1 2">
    <name type="scientific">Lacticaseibacillus pantheris DSM 15945 = JCM 12539 = NBRC 106106</name>
    <dbReference type="NCBI Taxonomy" id="1423783"/>
    <lineage>
        <taxon>Bacteria</taxon>
        <taxon>Bacillati</taxon>
        <taxon>Bacillota</taxon>
        <taxon>Bacilli</taxon>
        <taxon>Lactobacillales</taxon>
        <taxon>Lactobacillaceae</taxon>
        <taxon>Lacticaseibacillus</taxon>
    </lineage>
</organism>
<gene>
    <name evidence="1" type="ORF">FC50_GL000559</name>
</gene>
<evidence type="ECO:0000313" key="2">
    <source>
        <dbReference type="Proteomes" id="UP000051922"/>
    </source>
</evidence>